<proteinExistence type="predicted"/>
<keyword evidence="2" id="KW-1133">Transmembrane helix</keyword>
<dbReference type="Proteomes" id="UP000260812">
    <property type="component" value="Unassembled WGS sequence"/>
</dbReference>
<name>A0A3E3HUY3_9FIRM</name>
<evidence type="ECO:0000256" key="1">
    <source>
        <dbReference type="SAM" id="MobiDB-lite"/>
    </source>
</evidence>
<sequence length="157" mass="17684">MKESIEIKEKLSEDSKGSCRRIQDRKPERRRVIKEPRCKNKGKNILRAEKRKGLCMGFAAGLTAAALLGWEMPADRAQARETQPAIGGMSVRDEDMRKLLIRTGAVYEASGPVFVEIPWELIRAEENLQVEVMAGKNGQEARYRFAFSCTGENQDSP</sequence>
<keyword evidence="4" id="KW-1185">Reference proteome</keyword>
<keyword evidence="2" id="KW-0472">Membrane</keyword>
<dbReference type="GeneID" id="97990685"/>
<organism evidence="3 4">
    <name type="scientific">Eisenbergiella massiliensis</name>
    <dbReference type="NCBI Taxonomy" id="1720294"/>
    <lineage>
        <taxon>Bacteria</taxon>
        <taxon>Bacillati</taxon>
        <taxon>Bacillota</taxon>
        <taxon>Clostridia</taxon>
        <taxon>Lachnospirales</taxon>
        <taxon>Lachnospiraceae</taxon>
        <taxon>Eisenbergiella</taxon>
    </lineage>
</organism>
<dbReference type="RefSeq" id="WP_021635661.1">
    <property type="nucleotide sequence ID" value="NZ_JBKUNB010000016.1"/>
</dbReference>
<gene>
    <name evidence="3" type="ORF">DXC51_28485</name>
</gene>
<feature type="transmembrane region" description="Helical" evidence="2">
    <location>
        <begin position="53"/>
        <end position="70"/>
    </location>
</feature>
<dbReference type="EMBL" id="QVLV01000041">
    <property type="protein sequence ID" value="RGE55639.1"/>
    <property type="molecule type" value="Genomic_DNA"/>
</dbReference>
<evidence type="ECO:0000313" key="3">
    <source>
        <dbReference type="EMBL" id="RGE55639.1"/>
    </source>
</evidence>
<keyword evidence="2" id="KW-0812">Transmembrane</keyword>
<dbReference type="AlphaFoldDB" id="A0A3E3HUY3"/>
<evidence type="ECO:0000313" key="4">
    <source>
        <dbReference type="Proteomes" id="UP000260812"/>
    </source>
</evidence>
<comment type="caution">
    <text evidence="3">The sequence shown here is derived from an EMBL/GenBank/DDBJ whole genome shotgun (WGS) entry which is preliminary data.</text>
</comment>
<evidence type="ECO:0000256" key="2">
    <source>
        <dbReference type="SAM" id="Phobius"/>
    </source>
</evidence>
<accession>A0A3E3HUY3</accession>
<protein>
    <submittedName>
        <fullName evidence="3">Uncharacterized protein</fullName>
    </submittedName>
</protein>
<feature type="compositionally biased region" description="Basic and acidic residues" evidence="1">
    <location>
        <begin position="1"/>
        <end position="27"/>
    </location>
</feature>
<feature type="region of interest" description="Disordered" evidence="1">
    <location>
        <begin position="1"/>
        <end position="36"/>
    </location>
</feature>
<reference evidence="3" key="1">
    <citation type="submission" date="2018-08" db="EMBL/GenBank/DDBJ databases">
        <title>A genome reference for cultivated species of the human gut microbiota.</title>
        <authorList>
            <person name="Zou Y."/>
            <person name="Xue W."/>
            <person name="Luo G."/>
        </authorList>
    </citation>
    <scope>NUCLEOTIDE SEQUENCE [LARGE SCALE GENOMIC DNA]</scope>
    <source>
        <strain evidence="3">TF05-5AC</strain>
    </source>
</reference>